<feature type="region of interest" description="Disordered" evidence="1">
    <location>
        <begin position="20"/>
        <end position="46"/>
    </location>
</feature>
<protein>
    <submittedName>
        <fullName evidence="2">Uncharacterized protein</fullName>
    </submittedName>
</protein>
<organism evidence="2">
    <name type="scientific">Arthrobacter sp. 31.31</name>
    <dbReference type="NCBI Taxonomy" id="347202"/>
    <lineage>
        <taxon>Bacteria</taxon>
        <taxon>Bacillati</taxon>
        <taxon>Actinomycetota</taxon>
        <taxon>Actinomycetes</taxon>
        <taxon>Micrococcales</taxon>
        <taxon>Micrococcaceae</taxon>
        <taxon>Arthrobacter</taxon>
    </lineage>
</organism>
<reference evidence="2" key="1">
    <citation type="submission" date="2012-01" db="EMBL/GenBank/DDBJ databases">
        <authorList>
            <person name="Summers A.O."/>
            <person name="Wireman J."/>
            <person name="Sale K."/>
        </authorList>
    </citation>
    <scope>NUCLEOTIDE SEQUENCE</scope>
    <source>
        <strain evidence="2">31-32</strain>
        <plasmid evidence="2">p3132-53</plasmid>
    </source>
</reference>
<geneLocation type="plasmid" evidence="2">
    <name>p3132-53</name>
</geneLocation>
<sequence>MMVTIAALAERSACGVSAAIDGRRGHPKDRPKILRNFDELSAAPNK</sequence>
<feature type="compositionally biased region" description="Basic and acidic residues" evidence="1">
    <location>
        <begin position="21"/>
        <end position="38"/>
    </location>
</feature>
<name>I3VZC5_9MICC</name>
<accession>I3VZC5</accession>
<evidence type="ECO:0000313" key="2">
    <source>
        <dbReference type="EMBL" id="AFK88702.1"/>
    </source>
</evidence>
<proteinExistence type="predicted"/>
<dbReference type="AlphaFoldDB" id="I3VZC5"/>
<dbReference type="EMBL" id="JQ418520">
    <property type="protein sequence ID" value="AFK88702.1"/>
    <property type="molecule type" value="Genomic_DNA"/>
</dbReference>
<keyword evidence="2" id="KW-0614">Plasmid</keyword>
<evidence type="ECO:0000256" key="1">
    <source>
        <dbReference type="SAM" id="MobiDB-lite"/>
    </source>
</evidence>